<dbReference type="InterPro" id="IPR016040">
    <property type="entry name" value="NAD(P)-bd_dom"/>
</dbReference>
<dbReference type="Gene3D" id="3.90.25.10">
    <property type="entry name" value="UDP-galactose 4-epimerase, domain 1"/>
    <property type="match status" value="1"/>
</dbReference>
<name>A0ABV9EPA6_9ACTN</name>
<feature type="domain" description="NAD(P)-binding" evidence="1">
    <location>
        <begin position="7"/>
        <end position="173"/>
    </location>
</feature>
<dbReference type="PANTHER" id="PTHR43162:SF1">
    <property type="entry name" value="PRESTALK A DIFFERENTIATION PROTEIN A"/>
    <property type="match status" value="1"/>
</dbReference>
<evidence type="ECO:0000259" key="1">
    <source>
        <dbReference type="Pfam" id="PF13460"/>
    </source>
</evidence>
<accession>A0ABV9EPA6</accession>
<dbReference type="InterPro" id="IPR051604">
    <property type="entry name" value="Ergot_Alk_Oxidoreductase"/>
</dbReference>
<comment type="caution">
    <text evidence="2">The sequence shown here is derived from an EMBL/GenBank/DDBJ whole genome shotgun (WGS) entry which is preliminary data.</text>
</comment>
<dbReference type="EMBL" id="JBHSFN010000021">
    <property type="protein sequence ID" value="MFC4590240.1"/>
    <property type="molecule type" value="Genomic_DNA"/>
</dbReference>
<dbReference type="SUPFAM" id="SSF51735">
    <property type="entry name" value="NAD(P)-binding Rossmann-fold domains"/>
    <property type="match status" value="1"/>
</dbReference>
<evidence type="ECO:0000313" key="2">
    <source>
        <dbReference type="EMBL" id="MFC4590240.1"/>
    </source>
</evidence>
<proteinExistence type="predicted"/>
<evidence type="ECO:0000313" key="3">
    <source>
        <dbReference type="Proteomes" id="UP001595891"/>
    </source>
</evidence>
<organism evidence="2 3">
    <name type="scientific">Sphaerisporangium corydalis</name>
    <dbReference type="NCBI Taxonomy" id="1441875"/>
    <lineage>
        <taxon>Bacteria</taxon>
        <taxon>Bacillati</taxon>
        <taxon>Actinomycetota</taxon>
        <taxon>Actinomycetes</taxon>
        <taxon>Streptosporangiales</taxon>
        <taxon>Streptosporangiaceae</taxon>
        <taxon>Sphaerisporangium</taxon>
    </lineage>
</organism>
<dbReference type="Proteomes" id="UP001595891">
    <property type="component" value="Unassembled WGS sequence"/>
</dbReference>
<dbReference type="PANTHER" id="PTHR43162">
    <property type="match status" value="1"/>
</dbReference>
<sequence length="282" mass="30464">MTILVTGATGLVGREVVGQLLKAGHDVRALTRRPVAAGLPEGVTVVEGDLERPESLRAALRGVERMYLFPVPHAVSDVVAMAKRAGVRRVVVLSGAEADNDMFGSGYRIVERAVEESGLEWTHLRPGEFAGNWLDWAQRVRTERVVRRPYGGAVTQPTHEADVAAVAATVLAEDGHAGMTYTFAGPEALTVAEQVKAIGVAIGQEIRFEEQDPTQARDGWIQDGYPAEVVDVLFGMWAESARGPAPVDEERAAVVQRLTGRPGRTFARWAADHAADFEQPIP</sequence>
<dbReference type="Gene3D" id="3.40.50.720">
    <property type="entry name" value="NAD(P)-binding Rossmann-like Domain"/>
    <property type="match status" value="1"/>
</dbReference>
<gene>
    <name evidence="2" type="ORF">ACFO8L_29395</name>
</gene>
<dbReference type="Pfam" id="PF13460">
    <property type="entry name" value="NAD_binding_10"/>
    <property type="match status" value="1"/>
</dbReference>
<protein>
    <submittedName>
        <fullName evidence="2">NAD(P)H-binding protein</fullName>
    </submittedName>
</protein>
<dbReference type="RefSeq" id="WP_262843212.1">
    <property type="nucleotide sequence ID" value="NZ_JANZYP010000016.1"/>
</dbReference>
<keyword evidence="3" id="KW-1185">Reference proteome</keyword>
<dbReference type="InterPro" id="IPR036291">
    <property type="entry name" value="NAD(P)-bd_dom_sf"/>
</dbReference>
<reference evidence="3" key="1">
    <citation type="journal article" date="2019" name="Int. J. Syst. Evol. Microbiol.">
        <title>The Global Catalogue of Microorganisms (GCM) 10K type strain sequencing project: providing services to taxonomists for standard genome sequencing and annotation.</title>
        <authorList>
            <consortium name="The Broad Institute Genomics Platform"/>
            <consortium name="The Broad Institute Genome Sequencing Center for Infectious Disease"/>
            <person name="Wu L."/>
            <person name="Ma J."/>
        </authorList>
    </citation>
    <scope>NUCLEOTIDE SEQUENCE [LARGE SCALE GENOMIC DNA]</scope>
    <source>
        <strain evidence="3">CCUG 49560</strain>
    </source>
</reference>